<evidence type="ECO:0000256" key="1">
    <source>
        <dbReference type="SAM" id="Phobius"/>
    </source>
</evidence>
<keyword evidence="1" id="KW-0472">Membrane</keyword>
<feature type="transmembrane region" description="Helical" evidence="1">
    <location>
        <begin position="89"/>
        <end position="111"/>
    </location>
</feature>
<sequence>MVIQLARSSTTLLCTIFFLVTQEIHNSLPGALDDISNLLHRVYSIHSTIYLFIYLYILSLVFLVPFIAMKHLLIHNGIVPFIIFCFSKYLLQSLCIGLYVYSFILFCRYHFYFRTTILPQPALMEDMLERLFGFSLMQFIYKTG</sequence>
<evidence type="ECO:0000313" key="3">
    <source>
        <dbReference type="WBParaSite" id="Hba_00602"/>
    </source>
</evidence>
<feature type="transmembrane region" description="Helical" evidence="1">
    <location>
        <begin position="45"/>
        <end position="68"/>
    </location>
</feature>
<keyword evidence="1" id="KW-0812">Transmembrane</keyword>
<evidence type="ECO:0000313" key="2">
    <source>
        <dbReference type="Proteomes" id="UP000095283"/>
    </source>
</evidence>
<proteinExistence type="predicted"/>
<protein>
    <submittedName>
        <fullName evidence="3">Product</fullName>
    </submittedName>
</protein>
<reference evidence="3" key="1">
    <citation type="submission" date="2016-11" db="UniProtKB">
        <authorList>
            <consortium name="WormBaseParasite"/>
        </authorList>
    </citation>
    <scope>IDENTIFICATION</scope>
</reference>
<dbReference type="WBParaSite" id="Hba_00602">
    <property type="protein sequence ID" value="Hba_00602"/>
    <property type="gene ID" value="Hba_00602"/>
</dbReference>
<keyword evidence="1" id="KW-1133">Transmembrane helix</keyword>
<dbReference type="Proteomes" id="UP000095283">
    <property type="component" value="Unplaced"/>
</dbReference>
<organism evidence="2 3">
    <name type="scientific">Heterorhabditis bacteriophora</name>
    <name type="common">Entomopathogenic nematode worm</name>
    <dbReference type="NCBI Taxonomy" id="37862"/>
    <lineage>
        <taxon>Eukaryota</taxon>
        <taxon>Metazoa</taxon>
        <taxon>Ecdysozoa</taxon>
        <taxon>Nematoda</taxon>
        <taxon>Chromadorea</taxon>
        <taxon>Rhabditida</taxon>
        <taxon>Rhabditina</taxon>
        <taxon>Rhabditomorpha</taxon>
        <taxon>Strongyloidea</taxon>
        <taxon>Heterorhabditidae</taxon>
        <taxon>Heterorhabditis</taxon>
    </lineage>
</organism>
<accession>A0A1I7W7I7</accession>
<keyword evidence="2" id="KW-1185">Reference proteome</keyword>
<dbReference type="AlphaFoldDB" id="A0A1I7W7I7"/>
<name>A0A1I7W7I7_HETBA</name>